<comment type="similarity">
    <text evidence="8 9">Belongs to the TRAP transporter small permease family.</text>
</comment>
<evidence type="ECO:0000259" key="11">
    <source>
        <dbReference type="Pfam" id="PF04290"/>
    </source>
</evidence>
<evidence type="ECO:0000256" key="2">
    <source>
        <dbReference type="ARBA" id="ARBA00022448"/>
    </source>
</evidence>
<dbReference type="RefSeq" id="WP_123693051.1">
    <property type="nucleotide sequence ID" value="NZ_AP019700.1"/>
</dbReference>
<comment type="function">
    <text evidence="9">Part of the tripartite ATP-independent periplasmic (TRAP) transport system.</text>
</comment>
<dbReference type="GO" id="GO:0005886">
    <property type="term" value="C:plasma membrane"/>
    <property type="evidence" value="ECO:0007669"/>
    <property type="project" value="UniProtKB-SubCell"/>
</dbReference>
<dbReference type="Pfam" id="PF04290">
    <property type="entry name" value="DctQ"/>
    <property type="match status" value="1"/>
</dbReference>
<gene>
    <name evidence="12" type="ORF">EDC65_4093</name>
</gene>
<comment type="caution">
    <text evidence="9">Lacks conserved residue(s) required for the propagation of feature annotation.</text>
</comment>
<evidence type="ECO:0000313" key="12">
    <source>
        <dbReference type="EMBL" id="ROP83446.1"/>
    </source>
</evidence>
<feature type="transmembrane region" description="Helical" evidence="9">
    <location>
        <begin position="21"/>
        <end position="44"/>
    </location>
</feature>
<evidence type="ECO:0000256" key="4">
    <source>
        <dbReference type="ARBA" id="ARBA00022519"/>
    </source>
</evidence>
<feature type="transmembrane region" description="Helical" evidence="9">
    <location>
        <begin position="102"/>
        <end position="127"/>
    </location>
</feature>
<comment type="subcellular location">
    <subcellularLocation>
        <location evidence="1 9">Cell inner membrane</location>
        <topology evidence="1 9">Multi-pass membrane protein</topology>
    </subcellularLocation>
</comment>
<comment type="subunit">
    <text evidence="9">The complex comprises the extracytoplasmic solute receptor protein and the two transmembrane proteins.</text>
</comment>
<dbReference type="PANTHER" id="PTHR35011:SF10">
    <property type="entry name" value="TRAP TRANSPORTER SMALL PERMEASE PROTEIN"/>
    <property type="match status" value="1"/>
</dbReference>
<dbReference type="EMBL" id="RJKX01000016">
    <property type="protein sequence ID" value="ROP83446.1"/>
    <property type="molecule type" value="Genomic_DNA"/>
</dbReference>
<evidence type="ECO:0000256" key="6">
    <source>
        <dbReference type="ARBA" id="ARBA00022989"/>
    </source>
</evidence>
<keyword evidence="4 9" id="KW-0997">Cell inner membrane</keyword>
<sequence length="206" mass="22384">MTAAVRPPGPAARALALADRALAKVELATAVIAGLVIFFVMWVGVAEIVLRKGFNAPLYGQLDLIEQTMALYAILSISYCWRLAGHIRVDLLIDQFHGRARWVVEFGTTLAALALVTAIWPGILHFFENALDIGDSTMNTRWPTWPSKLVPVVAFSILWVRLALELVGFARLIACPDAEPIAVPRHPDPVREAVGDADAADPGLRA</sequence>
<name>A0A3N1KZ35_9PROT</name>
<evidence type="ECO:0000313" key="13">
    <source>
        <dbReference type="Proteomes" id="UP000278222"/>
    </source>
</evidence>
<dbReference type="PANTHER" id="PTHR35011">
    <property type="entry name" value="2,3-DIKETO-L-GULONATE TRAP TRANSPORTER SMALL PERMEASE PROTEIN YIAM"/>
    <property type="match status" value="1"/>
</dbReference>
<evidence type="ECO:0000256" key="7">
    <source>
        <dbReference type="ARBA" id="ARBA00023136"/>
    </source>
</evidence>
<dbReference type="InterPro" id="IPR007387">
    <property type="entry name" value="TRAP_DctQ"/>
</dbReference>
<protein>
    <recommendedName>
        <fullName evidence="9">TRAP transporter small permease protein</fullName>
    </recommendedName>
</protein>
<evidence type="ECO:0000256" key="1">
    <source>
        <dbReference type="ARBA" id="ARBA00004429"/>
    </source>
</evidence>
<keyword evidence="13" id="KW-1185">Reference proteome</keyword>
<dbReference type="OrthoDB" id="7843894at2"/>
<keyword evidence="3" id="KW-1003">Cell membrane</keyword>
<feature type="transmembrane region" description="Helical" evidence="9">
    <location>
        <begin position="64"/>
        <end position="81"/>
    </location>
</feature>
<dbReference type="AlphaFoldDB" id="A0A3N1KZ35"/>
<dbReference type="InterPro" id="IPR055348">
    <property type="entry name" value="DctQ"/>
</dbReference>
<evidence type="ECO:0000256" key="9">
    <source>
        <dbReference type="RuleBase" id="RU369079"/>
    </source>
</evidence>
<keyword evidence="5 9" id="KW-0812">Transmembrane</keyword>
<proteinExistence type="inferred from homology"/>
<comment type="caution">
    <text evidence="12">The sequence shown here is derived from an EMBL/GenBank/DDBJ whole genome shotgun (WGS) entry which is preliminary data.</text>
</comment>
<feature type="domain" description="Tripartite ATP-independent periplasmic transporters DctQ component" evidence="11">
    <location>
        <begin position="41"/>
        <end position="168"/>
    </location>
</feature>
<keyword evidence="2 9" id="KW-0813">Transport</keyword>
<dbReference type="Proteomes" id="UP000278222">
    <property type="component" value="Unassembled WGS sequence"/>
</dbReference>
<evidence type="ECO:0000256" key="8">
    <source>
        <dbReference type="ARBA" id="ARBA00038436"/>
    </source>
</evidence>
<evidence type="ECO:0000256" key="10">
    <source>
        <dbReference type="SAM" id="MobiDB-lite"/>
    </source>
</evidence>
<reference evidence="12 13" key="1">
    <citation type="submission" date="2018-11" db="EMBL/GenBank/DDBJ databases">
        <title>Genomic Encyclopedia of Type Strains, Phase IV (KMG-IV): sequencing the most valuable type-strain genomes for metagenomic binning, comparative biology and taxonomic classification.</title>
        <authorList>
            <person name="Goeker M."/>
        </authorList>
    </citation>
    <scope>NUCLEOTIDE SEQUENCE [LARGE SCALE GENOMIC DNA]</scope>
    <source>
        <strain evidence="12 13">DSM 5900</strain>
    </source>
</reference>
<accession>A0A3N1KZ35</accession>
<feature type="region of interest" description="Disordered" evidence="10">
    <location>
        <begin position="186"/>
        <end position="206"/>
    </location>
</feature>
<organism evidence="12 13">
    <name type="scientific">Stella humosa</name>
    <dbReference type="NCBI Taxonomy" id="94"/>
    <lineage>
        <taxon>Bacteria</taxon>
        <taxon>Pseudomonadati</taxon>
        <taxon>Pseudomonadota</taxon>
        <taxon>Alphaproteobacteria</taxon>
        <taxon>Rhodospirillales</taxon>
        <taxon>Stellaceae</taxon>
        <taxon>Stella</taxon>
    </lineage>
</organism>
<keyword evidence="6 9" id="KW-1133">Transmembrane helix</keyword>
<evidence type="ECO:0000256" key="3">
    <source>
        <dbReference type="ARBA" id="ARBA00022475"/>
    </source>
</evidence>
<keyword evidence="7 9" id="KW-0472">Membrane</keyword>
<dbReference type="GO" id="GO:0022857">
    <property type="term" value="F:transmembrane transporter activity"/>
    <property type="evidence" value="ECO:0007669"/>
    <property type="project" value="UniProtKB-UniRule"/>
</dbReference>
<dbReference type="GO" id="GO:0015740">
    <property type="term" value="P:C4-dicarboxylate transport"/>
    <property type="evidence" value="ECO:0007669"/>
    <property type="project" value="TreeGrafter"/>
</dbReference>
<evidence type="ECO:0000256" key="5">
    <source>
        <dbReference type="ARBA" id="ARBA00022692"/>
    </source>
</evidence>